<dbReference type="InterPro" id="IPR046542">
    <property type="entry name" value="DUF6801"/>
</dbReference>
<organism evidence="3 4">
    <name type="scientific">Actinomadura macrotermitis</name>
    <dbReference type="NCBI Taxonomy" id="2585200"/>
    <lineage>
        <taxon>Bacteria</taxon>
        <taxon>Bacillati</taxon>
        <taxon>Actinomycetota</taxon>
        <taxon>Actinomycetes</taxon>
        <taxon>Streptosporangiales</taxon>
        <taxon>Thermomonosporaceae</taxon>
        <taxon>Actinomadura</taxon>
    </lineage>
</organism>
<evidence type="ECO:0000313" key="3">
    <source>
        <dbReference type="EMBL" id="MQY09307.1"/>
    </source>
</evidence>
<evidence type="ECO:0000313" key="4">
    <source>
        <dbReference type="Proteomes" id="UP000487268"/>
    </source>
</evidence>
<dbReference type="EMBL" id="WEGH01000006">
    <property type="protein sequence ID" value="MQY09307.1"/>
    <property type="molecule type" value="Genomic_DNA"/>
</dbReference>
<evidence type="ECO:0000259" key="2">
    <source>
        <dbReference type="Pfam" id="PF20611"/>
    </source>
</evidence>
<reference evidence="3 4" key="1">
    <citation type="submission" date="2019-10" db="EMBL/GenBank/DDBJ databases">
        <title>Actinomadura rubteroloni sp. nov. and Actinomadura macrotermitis sp. nov., isolated from the gut of fungus growing-termite Macrotermes natalensis.</title>
        <authorList>
            <person name="Benndorf R."/>
            <person name="Martin K."/>
            <person name="Kuefner M."/>
            <person name="De Beer W."/>
            <person name="Kaster A.-K."/>
            <person name="Vollmers J."/>
            <person name="Poulsen M."/>
            <person name="Beemelmanns C."/>
        </authorList>
    </citation>
    <scope>NUCLEOTIDE SEQUENCE [LARGE SCALE GENOMIC DNA]</scope>
    <source>
        <strain evidence="3 4">RB68</strain>
    </source>
</reference>
<gene>
    <name evidence="3" type="ORF">ACRB68_74260</name>
</gene>
<keyword evidence="4" id="KW-1185">Reference proteome</keyword>
<protein>
    <recommendedName>
        <fullName evidence="2">DUF6801 domain-containing protein</fullName>
    </recommendedName>
</protein>
<feature type="domain" description="DUF6801" evidence="2">
    <location>
        <begin position="268"/>
        <end position="407"/>
    </location>
</feature>
<accession>A0A7K0C765</accession>
<comment type="caution">
    <text evidence="3">The sequence shown here is derived from an EMBL/GenBank/DDBJ whole genome shotgun (WGS) entry which is preliminary data.</text>
</comment>
<feature type="region of interest" description="Disordered" evidence="1">
    <location>
        <begin position="1"/>
        <end position="21"/>
    </location>
</feature>
<dbReference type="AlphaFoldDB" id="A0A7K0C765"/>
<name>A0A7K0C765_9ACTN</name>
<sequence length="425" mass="43496">MRWTQLSAGAPWTPGRRNGGARPYRGRLRTLLVAAAMLCGMLAVVPPAGALPLKDVPEVGVDTGRFKLPIGCTISMAGLPFFYLPVDVDVQGVAPVQLGPGQEFWLTQGSGSITFPSWLTALAPLLGLSKADAKITDLSIGASTSTPESINIAKDRPFEVKDIKIDAGKPLKVGLPLSGTFDVGPFKAAPSGATTLKFDRALAEVDLRSDAGFSLPIKADCKPSAGNALLKIAIGGPAGQPPAKIKDAPLNFAEPETNQLIGIINAPYACTLGGEPMDIGVAVGGHIPLTVKRGGTFSFTESSGALTVPAATVNKLIAKGHTKIAGRVTTLNLRVEGGTPAVQNVAAAGIDIPETTLVRDRKIVVSLPAGGTLTAGPFTPDAGAKSVAVLLGEAAASFTFDDGTPATGTCAAPSPKVYLVENPVT</sequence>
<proteinExistence type="predicted"/>
<dbReference type="Proteomes" id="UP000487268">
    <property type="component" value="Unassembled WGS sequence"/>
</dbReference>
<evidence type="ECO:0000256" key="1">
    <source>
        <dbReference type="SAM" id="MobiDB-lite"/>
    </source>
</evidence>
<dbReference type="Pfam" id="PF20611">
    <property type="entry name" value="DUF6801"/>
    <property type="match status" value="1"/>
</dbReference>